<dbReference type="STRING" id="1842727.RD110_21170"/>
<dbReference type="RefSeq" id="WP_076201790.1">
    <property type="nucleotide sequence ID" value="NZ_CP019236.1"/>
</dbReference>
<feature type="transmembrane region" description="Helical" evidence="7">
    <location>
        <begin position="186"/>
        <end position="208"/>
    </location>
</feature>
<evidence type="ECO:0000256" key="5">
    <source>
        <dbReference type="ARBA" id="ARBA00022989"/>
    </source>
</evidence>
<keyword evidence="2 7" id="KW-0813">Transport</keyword>
<evidence type="ECO:0000256" key="3">
    <source>
        <dbReference type="ARBA" id="ARBA00022475"/>
    </source>
</evidence>
<gene>
    <name evidence="9" type="ORF">RD110_21170</name>
</gene>
<feature type="transmembrane region" description="Helical" evidence="7">
    <location>
        <begin position="111"/>
        <end position="133"/>
    </location>
</feature>
<proteinExistence type="inferred from homology"/>
<keyword evidence="10" id="KW-1185">Reference proteome</keyword>
<evidence type="ECO:0000256" key="1">
    <source>
        <dbReference type="ARBA" id="ARBA00004651"/>
    </source>
</evidence>
<feature type="transmembrane region" description="Helical" evidence="7">
    <location>
        <begin position="145"/>
        <end position="165"/>
    </location>
</feature>
<evidence type="ECO:0000256" key="2">
    <source>
        <dbReference type="ARBA" id="ARBA00022448"/>
    </source>
</evidence>
<dbReference type="PANTHER" id="PTHR32243:SF18">
    <property type="entry name" value="INNER MEMBRANE ABC TRANSPORTER PERMEASE PROTEIN YCJP"/>
    <property type="match status" value="1"/>
</dbReference>
<sequence length="279" mass="30860">MSVQAHRPLRRLFTLHLPMLAIVLFALGPYLWMLITSLKPESTLFSPDRTILPKVLTLDNYIRLFEKTTFVENLGHSLLVAIGTMLLGLSVSITAAYAFSRFRFPGRRVLMLQFLLVNMFPIVLLIIPLFIIMRSLGLLDTHVGLILAHSTFSIPFATWMMISYFDAIPRSLDEAAMVDGCTPIGAMVRVVLPLTVPGIIATGIYIFITSWNEYLYASILAGQKVRTLTVAIQTLVGEYEIAWGLLTSGGVMGALPVTLLFMLIQKRLVAGMTQGAVKG</sequence>
<keyword evidence="6 7" id="KW-0472">Membrane</keyword>
<dbReference type="PANTHER" id="PTHR32243">
    <property type="entry name" value="MALTOSE TRANSPORT SYSTEM PERMEASE-RELATED"/>
    <property type="match status" value="1"/>
</dbReference>
<evidence type="ECO:0000313" key="10">
    <source>
        <dbReference type="Proteomes" id="UP000186609"/>
    </source>
</evidence>
<feature type="domain" description="ABC transmembrane type-1" evidence="8">
    <location>
        <begin position="74"/>
        <end position="264"/>
    </location>
</feature>
<dbReference type="Gene3D" id="1.10.3720.10">
    <property type="entry name" value="MetI-like"/>
    <property type="match status" value="1"/>
</dbReference>
<feature type="transmembrane region" description="Helical" evidence="7">
    <location>
        <begin position="12"/>
        <end position="35"/>
    </location>
</feature>
<reference evidence="9 10" key="1">
    <citation type="submission" date="2017-01" db="EMBL/GenBank/DDBJ databases">
        <authorList>
            <person name="Mah S.A."/>
            <person name="Swanson W.J."/>
            <person name="Moy G.W."/>
            <person name="Vacquier V.D."/>
        </authorList>
    </citation>
    <scope>NUCLEOTIDE SEQUENCE [LARGE SCALE GENOMIC DNA]</scope>
    <source>
        <strain evidence="9 10">DCY110</strain>
    </source>
</reference>
<dbReference type="InterPro" id="IPR035906">
    <property type="entry name" value="MetI-like_sf"/>
</dbReference>
<protein>
    <submittedName>
        <fullName evidence="9">Sugar ABC transporter permease</fullName>
    </submittedName>
</protein>
<evidence type="ECO:0000256" key="6">
    <source>
        <dbReference type="ARBA" id="ARBA00023136"/>
    </source>
</evidence>
<dbReference type="SUPFAM" id="SSF161098">
    <property type="entry name" value="MetI-like"/>
    <property type="match status" value="1"/>
</dbReference>
<evidence type="ECO:0000259" key="8">
    <source>
        <dbReference type="PROSITE" id="PS50928"/>
    </source>
</evidence>
<evidence type="ECO:0000256" key="4">
    <source>
        <dbReference type="ARBA" id="ARBA00022692"/>
    </source>
</evidence>
<keyword evidence="3" id="KW-1003">Cell membrane</keyword>
<keyword evidence="4 7" id="KW-0812">Transmembrane</keyword>
<evidence type="ECO:0000313" key="9">
    <source>
        <dbReference type="EMBL" id="APW39418.1"/>
    </source>
</evidence>
<dbReference type="InterPro" id="IPR050901">
    <property type="entry name" value="BP-dep_ABC_trans_perm"/>
</dbReference>
<name>A0A1P8K081_9BURK</name>
<dbReference type="EMBL" id="CP019236">
    <property type="protein sequence ID" value="APW39418.1"/>
    <property type="molecule type" value="Genomic_DNA"/>
</dbReference>
<dbReference type="Proteomes" id="UP000186609">
    <property type="component" value="Chromosome"/>
</dbReference>
<accession>A0A1P8K081</accession>
<keyword evidence="5 7" id="KW-1133">Transmembrane helix</keyword>
<dbReference type="PROSITE" id="PS50928">
    <property type="entry name" value="ABC_TM1"/>
    <property type="match status" value="1"/>
</dbReference>
<dbReference type="CDD" id="cd06261">
    <property type="entry name" value="TM_PBP2"/>
    <property type="match status" value="1"/>
</dbReference>
<dbReference type="KEGG" id="rhy:RD110_21170"/>
<feature type="transmembrane region" description="Helical" evidence="7">
    <location>
        <begin position="241"/>
        <end position="264"/>
    </location>
</feature>
<organism evidence="9 10">
    <name type="scientific">Rhodoferax koreensis</name>
    <dbReference type="NCBI Taxonomy" id="1842727"/>
    <lineage>
        <taxon>Bacteria</taxon>
        <taxon>Pseudomonadati</taxon>
        <taxon>Pseudomonadota</taxon>
        <taxon>Betaproteobacteria</taxon>
        <taxon>Burkholderiales</taxon>
        <taxon>Comamonadaceae</taxon>
        <taxon>Rhodoferax</taxon>
    </lineage>
</organism>
<dbReference type="Pfam" id="PF00528">
    <property type="entry name" value="BPD_transp_1"/>
    <property type="match status" value="1"/>
</dbReference>
<feature type="transmembrane region" description="Helical" evidence="7">
    <location>
        <begin position="78"/>
        <end position="99"/>
    </location>
</feature>
<dbReference type="AlphaFoldDB" id="A0A1P8K081"/>
<comment type="subcellular location">
    <subcellularLocation>
        <location evidence="1 7">Cell membrane</location>
        <topology evidence="1 7">Multi-pass membrane protein</topology>
    </subcellularLocation>
</comment>
<dbReference type="InterPro" id="IPR000515">
    <property type="entry name" value="MetI-like"/>
</dbReference>
<dbReference type="GO" id="GO:0055085">
    <property type="term" value="P:transmembrane transport"/>
    <property type="evidence" value="ECO:0007669"/>
    <property type="project" value="InterPro"/>
</dbReference>
<comment type="similarity">
    <text evidence="7">Belongs to the binding-protein-dependent transport system permease family.</text>
</comment>
<dbReference type="OrthoDB" id="8111552at2"/>
<dbReference type="GO" id="GO:0005886">
    <property type="term" value="C:plasma membrane"/>
    <property type="evidence" value="ECO:0007669"/>
    <property type="project" value="UniProtKB-SubCell"/>
</dbReference>
<evidence type="ECO:0000256" key="7">
    <source>
        <dbReference type="RuleBase" id="RU363032"/>
    </source>
</evidence>